<accession>A0A1Y5ME34</accession>
<dbReference type="RefSeq" id="WP_087582485.1">
    <property type="nucleotide sequence ID" value="NZ_NDYN01000001.1"/>
</dbReference>
<dbReference type="AlphaFoldDB" id="A0A1Y5ME34"/>
<sequence>MFTNRVKIIQVNEYLCEIETEIEISREQAIGMALEYFERASDEEKQEMLIETRETGEVQ</sequence>
<comment type="caution">
    <text evidence="1">The sequence shown here is derived from an EMBL/GenBank/DDBJ whole genome shotgun (WGS) entry which is preliminary data.</text>
</comment>
<dbReference type="EMBL" id="NDYN01000010">
    <property type="protein sequence ID" value="OUT06848.1"/>
    <property type="molecule type" value="Genomic_DNA"/>
</dbReference>
<organism evidence="1 3">
    <name type="scientific">Campylobacter concisus</name>
    <dbReference type="NCBI Taxonomy" id="199"/>
    <lineage>
        <taxon>Bacteria</taxon>
        <taxon>Pseudomonadati</taxon>
        <taxon>Campylobacterota</taxon>
        <taxon>Epsilonproteobacteria</taxon>
        <taxon>Campylobacterales</taxon>
        <taxon>Campylobacteraceae</taxon>
        <taxon>Campylobacter</taxon>
    </lineage>
</organism>
<name>A0A1Y5ME34_9BACT</name>
<proteinExistence type="predicted"/>
<dbReference type="Proteomes" id="UP000196317">
    <property type="component" value="Unassembled WGS sequence"/>
</dbReference>
<protein>
    <submittedName>
        <fullName evidence="1">Uncharacterized protein</fullName>
    </submittedName>
</protein>
<evidence type="ECO:0000313" key="2">
    <source>
        <dbReference type="EMBL" id="OUT08988.1"/>
    </source>
</evidence>
<dbReference type="EMBL" id="NDYN01000001">
    <property type="protein sequence ID" value="OUT08988.1"/>
    <property type="molecule type" value="Genomic_DNA"/>
</dbReference>
<evidence type="ECO:0000313" key="1">
    <source>
        <dbReference type="EMBL" id="OUT06848.1"/>
    </source>
</evidence>
<gene>
    <name evidence="2" type="ORF">B9N65_01205</name>
    <name evidence="1" type="ORF">B9N65_09720</name>
</gene>
<reference evidence="1 3" key="1">
    <citation type="submission" date="2017-04" db="EMBL/GenBank/DDBJ databases">
        <title>Complete genome of Campylobacter concisus ATCC 33237T and draft genomes for an additional eight well characterized C. concisus strains.</title>
        <authorList>
            <person name="Cornelius A.J."/>
            <person name="Miller W.G."/>
            <person name="Lastovica A.J."/>
            <person name="On S.L."/>
            <person name="French N.P."/>
            <person name="Vandenberg O."/>
            <person name="Biggs P.J."/>
        </authorList>
    </citation>
    <scope>NUCLEOTIDE SEQUENCE [LARGE SCALE GENOMIC DNA]</scope>
    <source>
        <strain evidence="1 3">CCUG 19995</strain>
    </source>
</reference>
<evidence type="ECO:0000313" key="3">
    <source>
        <dbReference type="Proteomes" id="UP000196317"/>
    </source>
</evidence>